<name>A0ABS2D7C0_9SPHN</name>
<comment type="caution">
    <text evidence="2">The sequence shown here is derived from an EMBL/GenBank/DDBJ whole genome shotgun (WGS) entry which is preliminary data.</text>
</comment>
<sequence>MTDRALGERVRTVLGDRMRAMVGSTELDLSRPEGDDGLFGPDSATWAVHGDFPSMLIGGTASLLMQMLHPGALAGVWDHSDFRRGMAGRLKRTAQFVTVTTYGSTAAANASIARVRGIHRHVVGTLPDGRPYAADDPALLTWVHAAEVECFLRAHLAYRDPAMPMARQDAYISEMAQIAQALGAENVPTSRAMLSAYLEGMRPALRVDHRTRDVARRLLNQPVGGMIGGPANTLMLKAAVDLLPLWAKRLHGWDAPAQARAGAGIRVGAAGIGHVLRWALKPTS</sequence>
<dbReference type="PANTHER" id="PTHR36151:SF3">
    <property type="entry name" value="ER-BOUND OXYGENASE MPAB_MPAB'_RUBBER OXYGENASE CATALYTIC DOMAIN-CONTAINING PROTEIN"/>
    <property type="match status" value="1"/>
</dbReference>
<keyword evidence="3" id="KW-1185">Reference proteome</keyword>
<evidence type="ECO:0000313" key="3">
    <source>
        <dbReference type="Proteomes" id="UP000763641"/>
    </source>
</evidence>
<evidence type="ECO:0000259" key="1">
    <source>
        <dbReference type="Pfam" id="PF09995"/>
    </source>
</evidence>
<dbReference type="InterPro" id="IPR018713">
    <property type="entry name" value="MPAB/Lcp_cat_dom"/>
</dbReference>
<reference evidence="2 3" key="1">
    <citation type="submission" date="2020-12" db="EMBL/GenBank/DDBJ databases">
        <title>Sphingomonas sp.</title>
        <authorList>
            <person name="Kim M.K."/>
        </authorList>
    </citation>
    <scope>NUCLEOTIDE SEQUENCE [LARGE SCALE GENOMIC DNA]</scope>
    <source>
        <strain evidence="2 3">BT552</strain>
    </source>
</reference>
<accession>A0ABS2D7C0</accession>
<dbReference type="PANTHER" id="PTHR36151">
    <property type="entry name" value="BLR2777 PROTEIN"/>
    <property type="match status" value="1"/>
</dbReference>
<evidence type="ECO:0000313" key="2">
    <source>
        <dbReference type="EMBL" id="MBM6576793.1"/>
    </source>
</evidence>
<dbReference type="Pfam" id="PF09995">
    <property type="entry name" value="MPAB_Lcp_cat"/>
    <property type="match status" value="1"/>
</dbReference>
<protein>
    <submittedName>
        <fullName evidence="2">DUF2236 domain-containing protein</fullName>
    </submittedName>
</protein>
<dbReference type="RefSeq" id="WP_204198908.1">
    <property type="nucleotide sequence ID" value="NZ_JAFEMC010000003.1"/>
</dbReference>
<feature type="domain" description="ER-bound oxygenase mpaB/mpaB'/Rubber oxygenase catalytic" evidence="1">
    <location>
        <begin position="46"/>
        <end position="265"/>
    </location>
</feature>
<dbReference type="EMBL" id="JAFEMC010000003">
    <property type="protein sequence ID" value="MBM6576793.1"/>
    <property type="molecule type" value="Genomic_DNA"/>
</dbReference>
<proteinExistence type="predicted"/>
<organism evidence="2 3">
    <name type="scientific">Sphingomonas longa</name>
    <dbReference type="NCBI Taxonomy" id="2778730"/>
    <lineage>
        <taxon>Bacteria</taxon>
        <taxon>Pseudomonadati</taxon>
        <taxon>Pseudomonadota</taxon>
        <taxon>Alphaproteobacteria</taxon>
        <taxon>Sphingomonadales</taxon>
        <taxon>Sphingomonadaceae</taxon>
        <taxon>Sphingomonas</taxon>
    </lineage>
</organism>
<dbReference type="Proteomes" id="UP000763641">
    <property type="component" value="Unassembled WGS sequence"/>
</dbReference>
<gene>
    <name evidence="2" type="ORF">ILT43_10435</name>
</gene>